<comment type="caution">
    <text evidence="5">The sequence shown here is derived from an EMBL/GenBank/DDBJ whole genome shotgun (WGS) entry which is preliminary data.</text>
</comment>
<dbReference type="PROSITE" id="PS51363">
    <property type="entry name" value="W2"/>
    <property type="match status" value="1"/>
</dbReference>
<dbReference type="GO" id="GO:0031369">
    <property type="term" value="F:translation initiation factor binding"/>
    <property type="evidence" value="ECO:0007669"/>
    <property type="project" value="InterPro"/>
</dbReference>
<dbReference type="SUPFAM" id="SSF48371">
    <property type="entry name" value="ARM repeat"/>
    <property type="match status" value="1"/>
</dbReference>
<dbReference type="Pfam" id="PF02020">
    <property type="entry name" value="W2"/>
    <property type="match status" value="1"/>
</dbReference>
<feature type="compositionally biased region" description="Basic residues" evidence="3">
    <location>
        <begin position="523"/>
        <end position="534"/>
    </location>
</feature>
<dbReference type="SUPFAM" id="SSF53448">
    <property type="entry name" value="Nucleotide-diphospho-sugar transferases"/>
    <property type="match status" value="1"/>
</dbReference>
<dbReference type="GO" id="GO:0005851">
    <property type="term" value="C:eukaryotic translation initiation factor 2B complex"/>
    <property type="evidence" value="ECO:0007669"/>
    <property type="project" value="TreeGrafter"/>
</dbReference>
<dbReference type="SUPFAM" id="SSF51161">
    <property type="entry name" value="Trimeric LpxA-like enzymes"/>
    <property type="match status" value="1"/>
</dbReference>
<evidence type="ECO:0000256" key="2">
    <source>
        <dbReference type="ARBA" id="ARBA00044345"/>
    </source>
</evidence>
<dbReference type="InterPro" id="IPR044123">
    <property type="entry name" value="W2_eIF2B_epsilon"/>
</dbReference>
<sequence>MSKSKTNKTKVKYVEDSVMKNTSSNFGQADKELYAVLVADLLYDRFDPLSEYIPPCLLPLSNVPLLHMTLSTLASDGFKNILIYAIKSYKYVQAYIIQANLSNCFPGLKIFVQNVEKCHNLGDVMRDLETSEFLCGVSDFLLAPADLICGTSLAKFVHKHKVRREKSPNAILSLLLPPITEAISPVQASEFKVNVIFSRTSDNRLINLLHNSHGDFSPILLSDLVRPNEVIESSQLMDIQLAICSNHIPPLFQDNFDYETMDDLVSGVLTNEEIMEYTIHIEPLPKGPLVLQAAPDLSSFMDLNFQLLSRQGGFLLSLPPLCADASAEIIAVGPQVFIAKSAKIHRKVRIVGACFIGPGCEVSANACLIDCILGDNCFIGENTCLRRVIALENVHISSHVKADVAWLCSGVRILSGFKLSNHCFIGPSSTAAVTLGPGSGNLPSNSVLVAPRMGDLILDPSIGGEQIWATYYKKRQLSGTSDSMDNLSEEDRQSNDAYLTNNKFMNCRLWETAWDRIKIAAKTRRQKMNRKSSHSRTSDVRSSKSSKPRRMVSEIDDSDLESQVRGTLKIESDADDEQSESFIITELKRTLERGERHKYPAETLILEVNSLKHAYNVPIEDFGFLLIKALLELTGDHLSSKSQNECNKANITEFIINFRKLLLNFNTVLSSCMSGLKNTGRIYLQAVEDAACYDSVIFSSSMSIIHALYDNDLVFEDDIWWWKDNSPLLLDGDILEKTESLREKIKPFLNWLEEAEEEDDN</sequence>
<dbReference type="PANTHER" id="PTHR45887:SF1">
    <property type="entry name" value="TRANSLATION INITIATION FACTOR EIF-2B SUBUNIT EPSILON"/>
    <property type="match status" value="1"/>
</dbReference>
<proteinExistence type="predicted"/>
<evidence type="ECO:0000256" key="1">
    <source>
        <dbReference type="ARBA" id="ARBA00044144"/>
    </source>
</evidence>
<dbReference type="Gene3D" id="1.25.40.180">
    <property type="match status" value="1"/>
</dbReference>
<dbReference type="InterPro" id="IPR029044">
    <property type="entry name" value="Nucleotide-diphossugar_trans"/>
</dbReference>
<dbReference type="Proteomes" id="UP001292079">
    <property type="component" value="Unassembled WGS sequence"/>
</dbReference>
<protein>
    <recommendedName>
        <fullName evidence="1">Translation initiation factor eIF2B subunit epsilon</fullName>
    </recommendedName>
    <alternativeName>
        <fullName evidence="2">eIF2B GDP-GTP exchange factor subunit epsilon</fullName>
    </alternativeName>
</protein>
<feature type="region of interest" description="Disordered" evidence="3">
    <location>
        <begin position="523"/>
        <end position="560"/>
    </location>
</feature>
<keyword evidence="6" id="KW-1185">Reference proteome</keyword>
<dbReference type="GO" id="GO:0003743">
    <property type="term" value="F:translation initiation factor activity"/>
    <property type="evidence" value="ECO:0007669"/>
    <property type="project" value="TreeGrafter"/>
</dbReference>
<dbReference type="CDD" id="cd11558">
    <property type="entry name" value="W2_eIF2B_epsilon"/>
    <property type="match status" value="1"/>
</dbReference>
<accession>A0AAE1ZI16</accession>
<reference evidence="5" key="1">
    <citation type="submission" date="2022-04" db="EMBL/GenBank/DDBJ databases">
        <authorList>
            <person name="Xu L."/>
            <person name="Lv Z."/>
        </authorList>
    </citation>
    <scope>NUCLEOTIDE SEQUENCE</scope>
    <source>
        <strain evidence="5">LV_2022a</strain>
    </source>
</reference>
<organism evidence="5 6">
    <name type="scientific">Schistosoma mekongi</name>
    <name type="common">Parasitic worm</name>
    <dbReference type="NCBI Taxonomy" id="38744"/>
    <lineage>
        <taxon>Eukaryota</taxon>
        <taxon>Metazoa</taxon>
        <taxon>Spiralia</taxon>
        <taxon>Lophotrochozoa</taxon>
        <taxon>Platyhelminthes</taxon>
        <taxon>Trematoda</taxon>
        <taxon>Digenea</taxon>
        <taxon>Strigeidida</taxon>
        <taxon>Schistosomatoidea</taxon>
        <taxon>Schistosomatidae</taxon>
        <taxon>Schistosoma</taxon>
    </lineage>
</organism>
<dbReference type="InterPro" id="IPR011004">
    <property type="entry name" value="Trimer_LpxA-like_sf"/>
</dbReference>
<evidence type="ECO:0000313" key="6">
    <source>
        <dbReference type="Proteomes" id="UP001292079"/>
    </source>
</evidence>
<evidence type="ECO:0000259" key="4">
    <source>
        <dbReference type="PROSITE" id="PS51363"/>
    </source>
</evidence>
<dbReference type="Gene3D" id="2.160.10.10">
    <property type="entry name" value="Hexapeptide repeat proteins"/>
    <property type="match status" value="1"/>
</dbReference>
<dbReference type="InterPro" id="IPR016024">
    <property type="entry name" value="ARM-type_fold"/>
</dbReference>
<evidence type="ECO:0000256" key="3">
    <source>
        <dbReference type="SAM" id="MobiDB-lite"/>
    </source>
</evidence>
<dbReference type="GO" id="GO:0005085">
    <property type="term" value="F:guanyl-nucleotide exchange factor activity"/>
    <property type="evidence" value="ECO:0007669"/>
    <property type="project" value="InterPro"/>
</dbReference>
<gene>
    <name evidence="5" type="ORF">MN116_003369</name>
</gene>
<dbReference type="EMBL" id="JALJAT010000002">
    <property type="protein sequence ID" value="KAK4474058.1"/>
    <property type="molecule type" value="Genomic_DNA"/>
</dbReference>
<reference evidence="5" key="2">
    <citation type="journal article" date="2023" name="Infect Dis Poverty">
        <title>Chromosome-scale genome of the human blood fluke Schistosoma mekongi and its implications for public health.</title>
        <authorList>
            <person name="Zhou M."/>
            <person name="Xu L."/>
            <person name="Xu D."/>
            <person name="Chen W."/>
            <person name="Khan J."/>
            <person name="Hu Y."/>
            <person name="Huang H."/>
            <person name="Wei H."/>
            <person name="Zhang Y."/>
            <person name="Chusongsang P."/>
            <person name="Tanasarnprasert K."/>
            <person name="Hu X."/>
            <person name="Limpanont Y."/>
            <person name="Lv Z."/>
        </authorList>
    </citation>
    <scope>NUCLEOTIDE SEQUENCE</scope>
    <source>
        <strain evidence="5">LV_2022a</strain>
    </source>
</reference>
<dbReference type="InterPro" id="IPR051956">
    <property type="entry name" value="eIF2B_epsilon"/>
</dbReference>
<feature type="domain" description="W2" evidence="4">
    <location>
        <begin position="573"/>
        <end position="761"/>
    </location>
</feature>
<dbReference type="Gene3D" id="3.90.550.10">
    <property type="entry name" value="Spore Coat Polysaccharide Biosynthesis Protein SpsA, Chain A"/>
    <property type="match status" value="1"/>
</dbReference>
<dbReference type="AlphaFoldDB" id="A0AAE1ZI16"/>
<evidence type="ECO:0000313" key="5">
    <source>
        <dbReference type="EMBL" id="KAK4474058.1"/>
    </source>
</evidence>
<dbReference type="InterPro" id="IPR003307">
    <property type="entry name" value="W2_domain"/>
</dbReference>
<dbReference type="PANTHER" id="PTHR45887">
    <property type="entry name" value="TRANSLATION INITIATION FACTOR EIF-2B SUBUNIT EPSILON"/>
    <property type="match status" value="1"/>
</dbReference>
<name>A0AAE1ZI16_SCHME</name>